<proteinExistence type="predicted"/>
<protein>
    <submittedName>
        <fullName evidence="1">Uncharacterized protein</fullName>
    </submittedName>
</protein>
<dbReference type="Proteomes" id="UP000578819">
    <property type="component" value="Unassembled WGS sequence"/>
</dbReference>
<evidence type="ECO:0000313" key="2">
    <source>
        <dbReference type="Proteomes" id="UP000578819"/>
    </source>
</evidence>
<accession>A0A7W7SQ78</accession>
<gene>
    <name evidence="1" type="ORF">FHR38_002652</name>
</gene>
<dbReference type="RefSeq" id="WP_184534936.1">
    <property type="nucleotide sequence ID" value="NZ_JACHJW010000001.1"/>
</dbReference>
<dbReference type="AlphaFoldDB" id="A0A7W7SQ78"/>
<evidence type="ECO:0000313" key="1">
    <source>
        <dbReference type="EMBL" id="MBB4958919.1"/>
    </source>
</evidence>
<reference evidence="1 2" key="1">
    <citation type="submission" date="2020-08" db="EMBL/GenBank/DDBJ databases">
        <title>Sequencing the genomes of 1000 actinobacteria strains.</title>
        <authorList>
            <person name="Klenk H.-P."/>
        </authorList>
    </citation>
    <scope>NUCLEOTIDE SEQUENCE [LARGE SCALE GENOMIC DNA]</scope>
    <source>
        <strain evidence="1 2">DSM 45886</strain>
    </source>
</reference>
<keyword evidence="2" id="KW-1185">Reference proteome</keyword>
<comment type="caution">
    <text evidence="1">The sequence shown here is derived from an EMBL/GenBank/DDBJ whole genome shotgun (WGS) entry which is preliminary data.</text>
</comment>
<dbReference type="EMBL" id="JACHJW010000001">
    <property type="protein sequence ID" value="MBB4958919.1"/>
    <property type="molecule type" value="Genomic_DNA"/>
</dbReference>
<organism evidence="1 2">
    <name type="scientific">Micromonospora polyrhachis</name>
    <dbReference type="NCBI Taxonomy" id="1282883"/>
    <lineage>
        <taxon>Bacteria</taxon>
        <taxon>Bacillati</taxon>
        <taxon>Actinomycetota</taxon>
        <taxon>Actinomycetes</taxon>
        <taxon>Micromonosporales</taxon>
        <taxon>Micromonosporaceae</taxon>
        <taxon>Micromonospora</taxon>
    </lineage>
</organism>
<sequence length="129" mass="13565">MTQPHSPYDLGDVPALVANLGPAPTPTVTNGIHVGPASIAVALERAAADLRAMGDVSIAPTWVTLSLQVVQRPTSVTADRFATVDRLSKALVGEAGEHGKSSYGVPYRWTDARGDLICQVYTNPGEVDQ</sequence>
<name>A0A7W7SQ78_9ACTN</name>